<dbReference type="InterPro" id="IPR019734">
    <property type="entry name" value="TPR_rpt"/>
</dbReference>
<dbReference type="Pfam" id="PF13432">
    <property type="entry name" value="TPR_16"/>
    <property type="match status" value="1"/>
</dbReference>
<dbReference type="SMART" id="SM00028">
    <property type="entry name" value="TPR"/>
    <property type="match status" value="3"/>
</dbReference>
<keyword evidence="6" id="KW-1185">Reference proteome</keyword>
<evidence type="ECO:0000313" key="5">
    <source>
        <dbReference type="EMBL" id="UOP04985.1"/>
    </source>
</evidence>
<dbReference type="Proteomes" id="UP000831534">
    <property type="component" value="Chromosome"/>
</dbReference>
<feature type="signal peptide" evidence="4">
    <location>
        <begin position="1"/>
        <end position="21"/>
    </location>
</feature>
<dbReference type="PANTHER" id="PTHR44943">
    <property type="entry name" value="CELLULOSE SYNTHASE OPERON PROTEIN C"/>
    <property type="match status" value="1"/>
</dbReference>
<keyword evidence="4" id="KW-0732">Signal</keyword>
<dbReference type="RefSeq" id="WP_051255549.1">
    <property type="nucleotide sequence ID" value="NZ_CP091521.1"/>
</dbReference>
<dbReference type="NCBIfam" id="TIGR02521">
    <property type="entry name" value="type_IV_pilW"/>
    <property type="match status" value="1"/>
</dbReference>
<reference evidence="5" key="2">
    <citation type="submission" date="2024-09" db="EMBL/GenBank/DDBJ databases">
        <authorList>
            <person name="Veyrier F.J."/>
        </authorList>
    </citation>
    <scope>NUCLEOTIDE SEQUENCE</scope>
    <source>
        <strain evidence="5">17694</strain>
    </source>
</reference>
<dbReference type="EMBL" id="CP091521">
    <property type="protein sequence ID" value="UOP04985.1"/>
    <property type="molecule type" value="Genomic_DNA"/>
</dbReference>
<dbReference type="PANTHER" id="PTHR44943:SF5">
    <property type="entry name" value="BLL7697 PROTEIN"/>
    <property type="match status" value="1"/>
</dbReference>
<evidence type="ECO:0000256" key="2">
    <source>
        <dbReference type="ARBA" id="ARBA00022803"/>
    </source>
</evidence>
<dbReference type="SUPFAM" id="SSF48452">
    <property type="entry name" value="TPR-like"/>
    <property type="match status" value="1"/>
</dbReference>
<dbReference type="InterPro" id="IPR013360">
    <property type="entry name" value="Pilus_4_PilW"/>
</dbReference>
<sequence>MLMNFRFLQTVLPLAGALALAGCVTEGTGANLTKFKPLSSQQRTADAARIKTQLAIEYMNTGDYRAATASIEEALKNDRKYDMAWLTRAQIFQYLKVYEKAEASFKEALKLSPAGAEINNNYGWFLCSVRNNPVAALPYFDKALADPTYPAPEVANLNKGICNAKLHKYDEAEGFFERALGINPDFVAVLKERARLWLERGNIKEADRFFRQYQSRVDVLGADDLLLGWRIARAEEDTHKAYEYEATLREHYPYSHELNTIIKGGGNHE</sequence>
<evidence type="ECO:0000256" key="3">
    <source>
        <dbReference type="PROSITE-ProRule" id="PRU00339"/>
    </source>
</evidence>
<gene>
    <name evidence="5" type="primary">pilW</name>
    <name evidence="5" type="ORF">LVJ77_01240</name>
</gene>
<proteinExistence type="predicted"/>
<dbReference type="Pfam" id="PF14559">
    <property type="entry name" value="TPR_19"/>
    <property type="match status" value="1"/>
</dbReference>
<reference evidence="5" key="1">
    <citation type="journal article" date="2022" name="Res Sq">
        <title>Evolution of multicellular longitudinally dividing oral cavity symbionts (Neisseriaceae).</title>
        <authorList>
            <person name="Nyongesa S."/>
            <person name="Weber P."/>
            <person name="Bernet E."/>
            <person name="Pullido F."/>
            <person name="Nieckarz M."/>
            <person name="Delaby M."/>
            <person name="Nieves C."/>
            <person name="Viehboeck T."/>
            <person name="Krause N."/>
            <person name="Rivera-Millot A."/>
            <person name="Nakamura A."/>
            <person name="Vischer N."/>
            <person name="VanNieuwenhze M."/>
            <person name="Brun Y."/>
            <person name="Cava F."/>
            <person name="Bulgheresi S."/>
            <person name="Veyrier F."/>
        </authorList>
    </citation>
    <scope>NUCLEOTIDE SEQUENCE</scope>
    <source>
        <strain evidence="5">17694</strain>
    </source>
</reference>
<protein>
    <submittedName>
        <fullName evidence="5">Type IV pilus biogenesis/stability protein PilW</fullName>
    </submittedName>
</protein>
<organism evidence="5 6">
    <name type="scientific">Conchiformibius kuhniae</name>
    <dbReference type="NCBI Taxonomy" id="211502"/>
    <lineage>
        <taxon>Bacteria</taxon>
        <taxon>Pseudomonadati</taxon>
        <taxon>Pseudomonadota</taxon>
        <taxon>Betaproteobacteria</taxon>
        <taxon>Neisseriales</taxon>
        <taxon>Neisseriaceae</taxon>
        <taxon>Conchiformibius</taxon>
    </lineage>
</organism>
<dbReference type="Gene3D" id="1.25.40.10">
    <property type="entry name" value="Tetratricopeptide repeat domain"/>
    <property type="match status" value="1"/>
</dbReference>
<name>A0A8T9MVW9_9NEIS</name>
<dbReference type="PROSITE" id="PS50005">
    <property type="entry name" value="TPR"/>
    <property type="match status" value="2"/>
</dbReference>
<dbReference type="AlphaFoldDB" id="A0A8T9MVW9"/>
<dbReference type="InterPro" id="IPR051685">
    <property type="entry name" value="Ycf3/AcsC/BcsC/TPR_MFPF"/>
</dbReference>
<keyword evidence="2 3" id="KW-0802">TPR repeat</keyword>
<evidence type="ECO:0000256" key="4">
    <source>
        <dbReference type="SAM" id="SignalP"/>
    </source>
</evidence>
<feature type="repeat" description="TPR" evidence="3">
    <location>
        <begin position="82"/>
        <end position="115"/>
    </location>
</feature>
<evidence type="ECO:0000313" key="6">
    <source>
        <dbReference type="Proteomes" id="UP000831534"/>
    </source>
</evidence>
<evidence type="ECO:0000256" key="1">
    <source>
        <dbReference type="ARBA" id="ARBA00022737"/>
    </source>
</evidence>
<keyword evidence="1" id="KW-0677">Repeat</keyword>
<dbReference type="KEGG" id="ckh:LVJ77_01240"/>
<feature type="chain" id="PRO_5035760542" evidence="4">
    <location>
        <begin position="22"/>
        <end position="269"/>
    </location>
</feature>
<dbReference type="InterPro" id="IPR011990">
    <property type="entry name" value="TPR-like_helical_dom_sf"/>
</dbReference>
<dbReference type="PROSITE" id="PS51257">
    <property type="entry name" value="PROKAR_LIPOPROTEIN"/>
    <property type="match status" value="1"/>
</dbReference>
<accession>A0A8T9MVW9</accession>
<feature type="repeat" description="TPR" evidence="3">
    <location>
        <begin position="153"/>
        <end position="186"/>
    </location>
</feature>